<sequence>MSFAQESEYRNVSQDLSDIEDKTSDDSTSLNQSDKNCKTYLSFQNQVQLQY</sequence>
<accession>A0A9N9J605</accession>
<comment type="caution">
    <text evidence="2">The sequence shown here is derived from an EMBL/GenBank/DDBJ whole genome shotgun (WGS) entry which is preliminary data.</text>
</comment>
<dbReference type="AlphaFoldDB" id="A0A9N9J605"/>
<evidence type="ECO:0000313" key="2">
    <source>
        <dbReference type="EMBL" id="CAG8764028.1"/>
    </source>
</evidence>
<dbReference type="EMBL" id="CAJVPY010017847">
    <property type="protein sequence ID" value="CAG8764028.1"/>
    <property type="molecule type" value="Genomic_DNA"/>
</dbReference>
<evidence type="ECO:0000313" key="3">
    <source>
        <dbReference type="Proteomes" id="UP000789405"/>
    </source>
</evidence>
<protein>
    <submittedName>
        <fullName evidence="2">25266_t:CDS:1</fullName>
    </submittedName>
</protein>
<dbReference type="Proteomes" id="UP000789405">
    <property type="component" value="Unassembled WGS sequence"/>
</dbReference>
<feature type="compositionally biased region" description="Polar residues" evidence="1">
    <location>
        <begin position="26"/>
        <end position="35"/>
    </location>
</feature>
<organism evidence="2 3">
    <name type="scientific">Dentiscutata erythropus</name>
    <dbReference type="NCBI Taxonomy" id="1348616"/>
    <lineage>
        <taxon>Eukaryota</taxon>
        <taxon>Fungi</taxon>
        <taxon>Fungi incertae sedis</taxon>
        <taxon>Mucoromycota</taxon>
        <taxon>Glomeromycotina</taxon>
        <taxon>Glomeromycetes</taxon>
        <taxon>Diversisporales</taxon>
        <taxon>Gigasporaceae</taxon>
        <taxon>Dentiscutata</taxon>
    </lineage>
</organism>
<proteinExistence type="predicted"/>
<name>A0A9N9J605_9GLOM</name>
<keyword evidence="3" id="KW-1185">Reference proteome</keyword>
<reference evidence="2" key="1">
    <citation type="submission" date="2021-06" db="EMBL/GenBank/DDBJ databases">
        <authorList>
            <person name="Kallberg Y."/>
            <person name="Tangrot J."/>
            <person name="Rosling A."/>
        </authorList>
    </citation>
    <scope>NUCLEOTIDE SEQUENCE</scope>
    <source>
        <strain evidence="2">MA453B</strain>
    </source>
</reference>
<evidence type="ECO:0000256" key="1">
    <source>
        <dbReference type="SAM" id="MobiDB-lite"/>
    </source>
</evidence>
<gene>
    <name evidence="2" type="ORF">DERYTH_LOCUS18086</name>
</gene>
<feature type="region of interest" description="Disordered" evidence="1">
    <location>
        <begin position="1"/>
        <end position="35"/>
    </location>
</feature>